<dbReference type="PANTHER" id="PTHR20986:SF22">
    <property type="entry name" value="FMRFAMIDE-RELATED PEPTIDES"/>
    <property type="match status" value="1"/>
</dbReference>
<dbReference type="InterPro" id="IPR051041">
    <property type="entry name" value="FMRFamide-related_np"/>
</dbReference>
<reference evidence="9" key="1">
    <citation type="submission" date="2015-07" db="EMBL/GenBank/DDBJ databases">
        <title>MeaNS - Measles Nucleotide Surveillance Program.</title>
        <authorList>
            <person name="Tran T."/>
            <person name="Druce J."/>
        </authorList>
    </citation>
    <scope>NUCLEOTIDE SEQUENCE</scope>
    <source>
        <strain evidence="9">UCB-OBI-ISO-001</strain>
        <tissue evidence="9">Gonad</tissue>
    </source>
</reference>
<evidence type="ECO:0000313" key="9">
    <source>
        <dbReference type="EMBL" id="KOF83438.1"/>
    </source>
</evidence>
<dbReference type="InterPro" id="IPR002544">
    <property type="entry name" value="FMRFamid-related_peptide-like"/>
</dbReference>
<evidence type="ECO:0000256" key="4">
    <source>
        <dbReference type="ARBA" id="ARBA00022737"/>
    </source>
</evidence>
<sequence>MSGLSPFSLLIFIFIYCLTVYAATAMSLAQACMESPSMCESISLSHLSSEEGLKSKRFLRPGRALSGDAFLRFGKNGLNLPFEDKRFLRFGRTDRQFEDMLKEVLQRAENVDNRQKRSTDNIPQSSVQDDSSKITKRNADASDNGMDKRFMKFGKSGDLPYVNEWSDKRFMRFGREPDKRFMRFGKSDDKRFMRFGRNPNELEDRLEEGKRFMRFGRGNEEEEKRFMRFGRDPDSKLMGYGNSEEEKRFMRFGRMSDEADAQKRFMRFGRSVDDDKANRLKKSNDQLRTIRMGRSVDDKKVNSANGDAYLRIGQSDE</sequence>
<keyword evidence="8" id="KW-0732">Signal</keyword>
<feature type="compositionally biased region" description="Polar residues" evidence="7">
    <location>
        <begin position="120"/>
        <end position="129"/>
    </location>
</feature>
<protein>
    <recommendedName>
        <fullName evidence="10">FMRFamide neuropeptide</fullName>
    </recommendedName>
</protein>
<dbReference type="EMBL" id="KQ419485">
    <property type="protein sequence ID" value="KOF83438.1"/>
    <property type="molecule type" value="Genomic_DNA"/>
</dbReference>
<feature type="compositionally biased region" description="Basic and acidic residues" evidence="7">
    <location>
        <begin position="110"/>
        <end position="119"/>
    </location>
</feature>
<feature type="region of interest" description="Disordered" evidence="7">
    <location>
        <begin position="110"/>
        <end position="147"/>
    </location>
</feature>
<comment type="subcellular location">
    <subcellularLocation>
        <location evidence="1">Secreted</location>
    </subcellularLocation>
</comment>
<dbReference type="STRING" id="37653.A0A0L8H2F8"/>
<dbReference type="OMA" id="RYMRFGK"/>
<keyword evidence="4" id="KW-0677">Repeat</keyword>
<keyword evidence="3" id="KW-0964">Secreted</keyword>
<dbReference type="GO" id="GO:0005576">
    <property type="term" value="C:extracellular region"/>
    <property type="evidence" value="ECO:0007669"/>
    <property type="project" value="UniProtKB-SubCell"/>
</dbReference>
<organism evidence="9">
    <name type="scientific">Octopus bimaculoides</name>
    <name type="common">California two-spotted octopus</name>
    <dbReference type="NCBI Taxonomy" id="37653"/>
    <lineage>
        <taxon>Eukaryota</taxon>
        <taxon>Metazoa</taxon>
        <taxon>Spiralia</taxon>
        <taxon>Lophotrochozoa</taxon>
        <taxon>Mollusca</taxon>
        <taxon>Cephalopoda</taxon>
        <taxon>Coleoidea</taxon>
        <taxon>Octopodiformes</taxon>
        <taxon>Octopoda</taxon>
        <taxon>Incirrata</taxon>
        <taxon>Octopodidae</taxon>
        <taxon>Octopus</taxon>
    </lineage>
</organism>
<accession>A0A0L8H2F8</accession>
<gene>
    <name evidence="9" type="ORF">OCBIM_22023842mg</name>
</gene>
<feature type="compositionally biased region" description="Basic and acidic residues" evidence="7">
    <location>
        <begin position="276"/>
        <end position="285"/>
    </location>
</feature>
<comment type="similarity">
    <text evidence="2">Belongs to the FARP (FMRFamide related peptide) family.</text>
</comment>
<evidence type="ECO:0000256" key="3">
    <source>
        <dbReference type="ARBA" id="ARBA00022525"/>
    </source>
</evidence>
<keyword evidence="6" id="KW-0527">Neuropeptide</keyword>
<dbReference type="AlphaFoldDB" id="A0A0L8H2F8"/>
<evidence type="ECO:0000256" key="5">
    <source>
        <dbReference type="ARBA" id="ARBA00022815"/>
    </source>
</evidence>
<dbReference type="Pfam" id="PF01581">
    <property type="entry name" value="FARP"/>
    <property type="match status" value="9"/>
</dbReference>
<evidence type="ECO:0000256" key="1">
    <source>
        <dbReference type="ARBA" id="ARBA00004613"/>
    </source>
</evidence>
<dbReference type="GO" id="GO:0007218">
    <property type="term" value="P:neuropeptide signaling pathway"/>
    <property type="evidence" value="ECO:0007669"/>
    <property type="project" value="UniProtKB-KW"/>
</dbReference>
<feature type="chain" id="PRO_5005583431" description="FMRFamide neuropeptide" evidence="8">
    <location>
        <begin position="23"/>
        <end position="317"/>
    </location>
</feature>
<feature type="region of interest" description="Disordered" evidence="7">
    <location>
        <begin position="276"/>
        <end position="299"/>
    </location>
</feature>
<evidence type="ECO:0000256" key="8">
    <source>
        <dbReference type="SAM" id="SignalP"/>
    </source>
</evidence>
<dbReference type="KEGG" id="obi:106873202"/>
<evidence type="ECO:0000256" key="6">
    <source>
        <dbReference type="ARBA" id="ARBA00023320"/>
    </source>
</evidence>
<dbReference type="PANTHER" id="PTHR20986">
    <property type="entry name" value="FMRFAMIDE-RELATED PEPTIDES"/>
    <property type="match status" value="1"/>
</dbReference>
<feature type="signal peptide" evidence="8">
    <location>
        <begin position="1"/>
        <end position="22"/>
    </location>
</feature>
<feature type="compositionally biased region" description="Basic and acidic residues" evidence="7">
    <location>
        <begin position="130"/>
        <end position="147"/>
    </location>
</feature>
<proteinExistence type="inferred from homology"/>
<evidence type="ECO:0008006" key="10">
    <source>
        <dbReference type="Google" id="ProtNLM"/>
    </source>
</evidence>
<evidence type="ECO:0000256" key="2">
    <source>
        <dbReference type="ARBA" id="ARBA00006356"/>
    </source>
</evidence>
<keyword evidence="5" id="KW-0027">Amidation</keyword>
<dbReference type="OrthoDB" id="5813613at2759"/>
<name>A0A0L8H2F8_OCTBM</name>
<evidence type="ECO:0000256" key="7">
    <source>
        <dbReference type="SAM" id="MobiDB-lite"/>
    </source>
</evidence>